<dbReference type="PRINTS" id="PR00961">
    <property type="entry name" value="HUDSXLRNA"/>
</dbReference>
<evidence type="ECO:0000259" key="5">
    <source>
        <dbReference type="PROSITE" id="PS50102"/>
    </source>
</evidence>
<evidence type="ECO:0000256" key="2">
    <source>
        <dbReference type="ARBA" id="ARBA00022884"/>
    </source>
</evidence>
<name>A0AA88HSC4_ARTSF</name>
<feature type="domain" description="RRM" evidence="5">
    <location>
        <begin position="156"/>
        <end position="236"/>
    </location>
</feature>
<keyword evidence="1" id="KW-0677">Repeat</keyword>
<evidence type="ECO:0000256" key="1">
    <source>
        <dbReference type="ARBA" id="ARBA00022737"/>
    </source>
</evidence>
<keyword evidence="7" id="KW-1185">Reference proteome</keyword>
<dbReference type="InterPro" id="IPR035979">
    <property type="entry name" value="RBD_domain_sf"/>
</dbReference>
<dbReference type="EMBL" id="JAVRJZ010000015">
    <property type="protein sequence ID" value="KAK2712674.1"/>
    <property type="molecule type" value="Genomic_DNA"/>
</dbReference>
<dbReference type="InterPro" id="IPR050502">
    <property type="entry name" value="Euk_RNA-bind_prot"/>
</dbReference>
<dbReference type="Proteomes" id="UP001187531">
    <property type="component" value="Unassembled WGS sequence"/>
</dbReference>
<sequence length="312" mass="34745">MPDIQSCSDALDKLHLDESNTNPSETKIQNGGFQQPEVNGNAAHGSKQNDSHLENGEETNSDELKTAGKTNLIINYLPATYGDIELLSLFSRIGEIADAKVARDKQTGLSYGFGFVNFVRTEDALLAIEKLNGCDVQNKRIKVSFARPPGENRRQTNLYIQNLPKTLTDSEFVKMFECFGSIIQSNLLRDKKTGLPRGAGFIRYDTKQEAEVAIKEMNKKQLEGSSLPLVVKVAEEDRKAKVSYYAGMQMGLSAPNASIHTYLLDYNMYGPFNGYYQGPSFIAPHIRPRLPGPNQGRGRGNVLRLNNRRPVR</sequence>
<dbReference type="GO" id="GO:0009967">
    <property type="term" value="P:positive regulation of signal transduction"/>
    <property type="evidence" value="ECO:0007669"/>
    <property type="project" value="UniProtKB-ARBA"/>
</dbReference>
<dbReference type="GO" id="GO:0003729">
    <property type="term" value="F:mRNA binding"/>
    <property type="evidence" value="ECO:0007669"/>
    <property type="project" value="UniProtKB-ARBA"/>
</dbReference>
<dbReference type="SMART" id="SM00360">
    <property type="entry name" value="RRM"/>
    <property type="match status" value="2"/>
</dbReference>
<dbReference type="GO" id="GO:0005737">
    <property type="term" value="C:cytoplasm"/>
    <property type="evidence" value="ECO:0007669"/>
    <property type="project" value="UniProtKB-ARBA"/>
</dbReference>
<keyword evidence="2 3" id="KW-0694">RNA-binding</keyword>
<dbReference type="AlphaFoldDB" id="A0AA88HSC4"/>
<dbReference type="SUPFAM" id="SSF54928">
    <property type="entry name" value="RNA-binding domain, RBD"/>
    <property type="match status" value="1"/>
</dbReference>
<dbReference type="InterPro" id="IPR002343">
    <property type="entry name" value="Hud_Sxl_RNA"/>
</dbReference>
<dbReference type="GO" id="GO:0010629">
    <property type="term" value="P:negative regulation of gene expression"/>
    <property type="evidence" value="ECO:0007669"/>
    <property type="project" value="UniProtKB-ARBA"/>
</dbReference>
<dbReference type="PROSITE" id="PS50102">
    <property type="entry name" value="RRM"/>
    <property type="match status" value="2"/>
</dbReference>
<feature type="compositionally biased region" description="Polar residues" evidence="4">
    <location>
        <begin position="19"/>
        <end position="38"/>
    </location>
</feature>
<comment type="caution">
    <text evidence="6">The sequence shown here is derived from an EMBL/GenBank/DDBJ whole genome shotgun (WGS) entry which is preliminary data.</text>
</comment>
<dbReference type="PANTHER" id="PTHR48025:SF1">
    <property type="entry name" value="RRM DOMAIN-CONTAINING PROTEIN"/>
    <property type="match status" value="1"/>
</dbReference>
<dbReference type="InterPro" id="IPR000504">
    <property type="entry name" value="RRM_dom"/>
</dbReference>
<feature type="region of interest" description="Disordered" evidence="4">
    <location>
        <begin position="14"/>
        <end position="63"/>
    </location>
</feature>
<organism evidence="6 7">
    <name type="scientific">Artemia franciscana</name>
    <name type="common">Brine shrimp</name>
    <name type="synonym">Artemia sanfranciscana</name>
    <dbReference type="NCBI Taxonomy" id="6661"/>
    <lineage>
        <taxon>Eukaryota</taxon>
        <taxon>Metazoa</taxon>
        <taxon>Ecdysozoa</taxon>
        <taxon>Arthropoda</taxon>
        <taxon>Crustacea</taxon>
        <taxon>Branchiopoda</taxon>
        <taxon>Anostraca</taxon>
        <taxon>Artemiidae</taxon>
        <taxon>Artemia</taxon>
    </lineage>
</organism>
<evidence type="ECO:0000256" key="3">
    <source>
        <dbReference type="PROSITE-ProRule" id="PRU00176"/>
    </source>
</evidence>
<dbReference type="FunFam" id="3.30.70.330:FF:000383">
    <property type="entry name" value="Sex lethal, isoform D"/>
    <property type="match status" value="1"/>
</dbReference>
<dbReference type="Gene3D" id="3.30.70.330">
    <property type="match status" value="2"/>
</dbReference>
<accession>A0AA88HSC4</accession>
<gene>
    <name evidence="6" type="ORF">QYM36_011380</name>
</gene>
<evidence type="ECO:0000256" key="4">
    <source>
        <dbReference type="SAM" id="MobiDB-lite"/>
    </source>
</evidence>
<protein>
    <recommendedName>
        <fullName evidence="5">RRM domain-containing protein</fullName>
    </recommendedName>
</protein>
<dbReference type="Pfam" id="PF00076">
    <property type="entry name" value="RRM_1"/>
    <property type="match status" value="2"/>
</dbReference>
<dbReference type="GO" id="GO:0005634">
    <property type="term" value="C:nucleus"/>
    <property type="evidence" value="ECO:0007669"/>
    <property type="project" value="TreeGrafter"/>
</dbReference>
<dbReference type="PANTHER" id="PTHR48025">
    <property type="entry name" value="OS02G0815200 PROTEIN"/>
    <property type="match status" value="1"/>
</dbReference>
<evidence type="ECO:0000313" key="6">
    <source>
        <dbReference type="EMBL" id="KAK2712674.1"/>
    </source>
</evidence>
<dbReference type="GO" id="GO:1990904">
    <property type="term" value="C:ribonucleoprotein complex"/>
    <property type="evidence" value="ECO:0007669"/>
    <property type="project" value="InterPro"/>
</dbReference>
<evidence type="ECO:0000313" key="7">
    <source>
        <dbReference type="Proteomes" id="UP001187531"/>
    </source>
</evidence>
<proteinExistence type="predicted"/>
<feature type="region of interest" description="Disordered" evidence="4">
    <location>
        <begin position="288"/>
        <end position="312"/>
    </location>
</feature>
<dbReference type="InterPro" id="IPR012677">
    <property type="entry name" value="Nucleotide-bd_a/b_plait_sf"/>
</dbReference>
<reference evidence="6" key="1">
    <citation type="submission" date="2023-07" db="EMBL/GenBank/DDBJ databases">
        <title>Chromosome-level genome assembly of Artemia franciscana.</title>
        <authorList>
            <person name="Jo E."/>
        </authorList>
    </citation>
    <scope>NUCLEOTIDE SEQUENCE</scope>
    <source>
        <tissue evidence="6">Whole body</tissue>
    </source>
</reference>
<feature type="domain" description="RRM" evidence="5">
    <location>
        <begin position="70"/>
        <end position="148"/>
    </location>
</feature>